<evidence type="ECO:0000256" key="11">
    <source>
        <dbReference type="ARBA" id="ARBA00045419"/>
    </source>
</evidence>
<evidence type="ECO:0000256" key="8">
    <source>
        <dbReference type="ARBA" id="ARBA00023242"/>
    </source>
</evidence>
<evidence type="ECO:0000313" key="13">
    <source>
        <dbReference type="EMBL" id="GFR60589.1"/>
    </source>
</evidence>
<proteinExistence type="inferred from homology"/>
<reference evidence="13 14" key="1">
    <citation type="journal article" date="2021" name="Elife">
        <title>Chloroplast acquisition without the gene transfer in kleptoplastic sea slugs, Plakobranchus ocellatus.</title>
        <authorList>
            <person name="Maeda T."/>
            <person name="Takahashi S."/>
            <person name="Yoshida T."/>
            <person name="Shimamura S."/>
            <person name="Takaki Y."/>
            <person name="Nagai Y."/>
            <person name="Toyoda A."/>
            <person name="Suzuki Y."/>
            <person name="Arimoto A."/>
            <person name="Ishii H."/>
            <person name="Satoh N."/>
            <person name="Nishiyama T."/>
            <person name="Hasebe M."/>
            <person name="Maruyama T."/>
            <person name="Minagawa J."/>
            <person name="Obokata J."/>
            <person name="Shigenobu S."/>
        </authorList>
    </citation>
    <scope>NUCLEOTIDE SEQUENCE [LARGE SCALE GENOMIC DNA]</scope>
</reference>
<evidence type="ECO:0000256" key="4">
    <source>
        <dbReference type="ARBA" id="ARBA00022618"/>
    </source>
</evidence>
<evidence type="ECO:0000256" key="3">
    <source>
        <dbReference type="ARBA" id="ARBA00022454"/>
    </source>
</evidence>
<dbReference type="Gene3D" id="3.30.160.570">
    <property type="entry name" value="Ncd80 complex, Spc24 subunit"/>
    <property type="match status" value="1"/>
</dbReference>
<dbReference type="PANTHER" id="PTHR22142">
    <property type="match status" value="1"/>
</dbReference>
<evidence type="ECO:0000256" key="6">
    <source>
        <dbReference type="ARBA" id="ARBA00022838"/>
    </source>
</evidence>
<comment type="subcellular location">
    <subcellularLocation>
        <location evidence="12">Nucleus</location>
    </subcellularLocation>
    <subcellularLocation>
        <location evidence="12">Chromosome</location>
        <location evidence="12">Centromere</location>
        <location evidence="12">Kinetochore</location>
    </subcellularLocation>
</comment>
<comment type="caution">
    <text evidence="13">The sequence shown here is derived from an EMBL/GenBank/DDBJ whole genome shotgun (WGS) entry which is preliminary data.</text>
</comment>
<dbReference type="Pfam" id="PF08286">
    <property type="entry name" value="Spc24"/>
    <property type="match status" value="1"/>
</dbReference>
<keyword evidence="5 12" id="KW-0498">Mitosis</keyword>
<dbReference type="InterPro" id="IPR013252">
    <property type="entry name" value="Ndc80_Spc24"/>
</dbReference>
<dbReference type="GO" id="GO:0031262">
    <property type="term" value="C:Ndc80 complex"/>
    <property type="evidence" value="ECO:0007669"/>
    <property type="project" value="TreeGrafter"/>
</dbReference>
<keyword evidence="7" id="KW-0175">Coiled coil</keyword>
<dbReference type="Proteomes" id="UP000762676">
    <property type="component" value="Unassembled WGS sequence"/>
</dbReference>
<name>A0AAV4EIC6_9GAST</name>
<dbReference type="GO" id="GO:0051301">
    <property type="term" value="P:cell division"/>
    <property type="evidence" value="ECO:0007669"/>
    <property type="project" value="UniProtKB-UniRule"/>
</dbReference>
<dbReference type="GO" id="GO:0007059">
    <property type="term" value="P:chromosome segregation"/>
    <property type="evidence" value="ECO:0007669"/>
    <property type="project" value="TreeGrafter"/>
</dbReference>
<keyword evidence="6 12" id="KW-0995">Kinetochore</keyword>
<evidence type="ECO:0000256" key="9">
    <source>
        <dbReference type="ARBA" id="ARBA00023306"/>
    </source>
</evidence>
<gene>
    <name evidence="13" type="ORF">ElyMa_001825800</name>
</gene>
<keyword evidence="8 12" id="KW-0539">Nucleus</keyword>
<dbReference type="GO" id="GO:0008017">
    <property type="term" value="F:microtubule binding"/>
    <property type="evidence" value="ECO:0007669"/>
    <property type="project" value="TreeGrafter"/>
</dbReference>
<keyword evidence="10 12" id="KW-0137">Centromere</keyword>
<evidence type="ECO:0000256" key="2">
    <source>
        <dbReference type="ARBA" id="ARBA00013690"/>
    </source>
</evidence>
<comment type="function">
    <text evidence="11">Acts as a component of the essential kinetochore-associated NDC80 complex, which is required for chromosome segregation and spindle checkpoint activity. Required for kinetochore integrity and the organization of stable microtubule binding sites in the outer plate of the kinetochore. The NDC80 complex synergistically enhances the affinity of the SKA1 complex for microtubules and may allow the NDC80 complex to track depolymerizing microtubules.</text>
</comment>
<keyword evidence="4 12" id="KW-0132">Cell division</keyword>
<comment type="subunit">
    <text evidence="12">Component of the NDC80 complex.</text>
</comment>
<evidence type="ECO:0000313" key="14">
    <source>
        <dbReference type="Proteomes" id="UP000762676"/>
    </source>
</evidence>
<dbReference type="EMBL" id="BMAT01003683">
    <property type="protein sequence ID" value="GFR60589.1"/>
    <property type="molecule type" value="Genomic_DNA"/>
</dbReference>
<evidence type="ECO:0000256" key="12">
    <source>
        <dbReference type="RuleBase" id="RU368011"/>
    </source>
</evidence>
<keyword evidence="14" id="KW-1185">Reference proteome</keyword>
<organism evidence="13 14">
    <name type="scientific">Elysia marginata</name>
    <dbReference type="NCBI Taxonomy" id="1093978"/>
    <lineage>
        <taxon>Eukaryota</taxon>
        <taxon>Metazoa</taxon>
        <taxon>Spiralia</taxon>
        <taxon>Lophotrochozoa</taxon>
        <taxon>Mollusca</taxon>
        <taxon>Gastropoda</taxon>
        <taxon>Heterobranchia</taxon>
        <taxon>Euthyneura</taxon>
        <taxon>Panpulmonata</taxon>
        <taxon>Sacoglossa</taxon>
        <taxon>Placobranchoidea</taxon>
        <taxon>Plakobranchidae</taxon>
        <taxon>Elysia</taxon>
    </lineage>
</organism>
<evidence type="ECO:0000256" key="10">
    <source>
        <dbReference type="ARBA" id="ARBA00023328"/>
    </source>
</evidence>
<accession>A0AAV4EIC6</accession>
<evidence type="ECO:0000256" key="5">
    <source>
        <dbReference type="ARBA" id="ARBA00022776"/>
    </source>
</evidence>
<keyword evidence="3 12" id="KW-0158">Chromosome</keyword>
<dbReference type="GO" id="GO:0005634">
    <property type="term" value="C:nucleus"/>
    <property type="evidence" value="ECO:0007669"/>
    <property type="project" value="UniProtKB-SubCell"/>
</dbReference>
<dbReference type="PANTHER" id="PTHR22142:SF2">
    <property type="entry name" value="KINETOCHORE PROTEIN SPC24"/>
    <property type="match status" value="1"/>
</dbReference>
<protein>
    <recommendedName>
        <fullName evidence="2 12">Kinetochore protein Spc24</fullName>
    </recommendedName>
</protein>
<sequence>MEQSHVTFETVLSGISDIFSKINKSALLVKEKNDERLQLLQTDAKALQNLSESLSEPDDQNIFSELQRVEDELSALGSTYQQLTCTGAGLRQEVDRAKHTVQVLGEQRNQQSLAAHPKARYSVNVFRDMSKINWHEEHEPHQLKGFVRSKGGLRTFCFDRKKQSTFFIANSLWDMGEDDSGEENASKGHSQGASY</sequence>
<comment type="similarity">
    <text evidence="1 12">Belongs to the SPC24 family.</text>
</comment>
<evidence type="ECO:0000256" key="1">
    <source>
        <dbReference type="ARBA" id="ARBA00007804"/>
    </source>
</evidence>
<dbReference type="AlphaFoldDB" id="A0AAV4EIC6"/>
<keyword evidence="9 12" id="KW-0131">Cell cycle</keyword>
<evidence type="ECO:0000256" key="7">
    <source>
        <dbReference type="ARBA" id="ARBA00023054"/>
    </source>
</evidence>